<dbReference type="SUPFAM" id="SSF53335">
    <property type="entry name" value="S-adenosyl-L-methionine-dependent methyltransferases"/>
    <property type="match status" value="1"/>
</dbReference>
<dbReference type="RefSeq" id="WP_311421370.1">
    <property type="nucleotide sequence ID" value="NZ_JAVREH010000002.1"/>
</dbReference>
<feature type="domain" description="THUMP-like" evidence="1">
    <location>
        <begin position="321"/>
        <end position="393"/>
    </location>
</feature>
<dbReference type="Gene3D" id="3.40.50.150">
    <property type="entry name" value="Vaccinia Virus protein VP39"/>
    <property type="match status" value="1"/>
</dbReference>
<dbReference type="InterPro" id="IPR029063">
    <property type="entry name" value="SAM-dependent_MTases_sf"/>
</dbReference>
<keyword evidence="3" id="KW-1185">Reference proteome</keyword>
<evidence type="ECO:0000259" key="1">
    <source>
        <dbReference type="Pfam" id="PF18096"/>
    </source>
</evidence>
<dbReference type="InterPro" id="IPR041497">
    <property type="entry name" value="Thump-like"/>
</dbReference>
<gene>
    <name evidence="2" type="ORF">RM423_02285</name>
</gene>
<comment type="caution">
    <text evidence="2">The sequence shown here is derived from an EMBL/GenBank/DDBJ whole genome shotgun (WGS) entry which is preliminary data.</text>
</comment>
<organism evidence="2 3">
    <name type="scientific">Jatrophihabitans lederbergiae</name>
    <dbReference type="NCBI Taxonomy" id="3075547"/>
    <lineage>
        <taxon>Bacteria</taxon>
        <taxon>Bacillati</taxon>
        <taxon>Actinomycetota</taxon>
        <taxon>Actinomycetes</taxon>
        <taxon>Jatrophihabitantales</taxon>
        <taxon>Jatrophihabitantaceae</taxon>
        <taxon>Jatrophihabitans</taxon>
    </lineage>
</organism>
<dbReference type="Proteomes" id="UP001183176">
    <property type="component" value="Unassembled WGS sequence"/>
</dbReference>
<name>A0ABU2J6I8_9ACTN</name>
<reference evidence="3" key="1">
    <citation type="submission" date="2023-07" db="EMBL/GenBank/DDBJ databases">
        <title>30 novel species of actinomycetes from the DSMZ collection.</title>
        <authorList>
            <person name="Nouioui I."/>
        </authorList>
    </citation>
    <scope>NUCLEOTIDE SEQUENCE [LARGE SCALE GENOMIC DNA]</scope>
    <source>
        <strain evidence="3">DSM 44399</strain>
    </source>
</reference>
<proteinExistence type="predicted"/>
<dbReference type="Pfam" id="PF18096">
    <property type="entry name" value="Thump_like"/>
    <property type="match status" value="1"/>
</dbReference>
<accession>A0ABU2J6I8</accession>
<evidence type="ECO:0000313" key="3">
    <source>
        <dbReference type="Proteomes" id="UP001183176"/>
    </source>
</evidence>
<evidence type="ECO:0000313" key="2">
    <source>
        <dbReference type="EMBL" id="MDT0260214.1"/>
    </source>
</evidence>
<dbReference type="EMBL" id="JAVREH010000002">
    <property type="protein sequence ID" value="MDT0260214.1"/>
    <property type="molecule type" value="Genomic_DNA"/>
</dbReference>
<protein>
    <recommendedName>
        <fullName evidence="1">THUMP-like domain-containing protein</fullName>
    </recommendedName>
</protein>
<sequence>MGDTGGVLPDFLSTAAGRGELWRAIELAESLGELDPIRRAAALRRSLDPGLATVALAQAALRARARAKFGALAGSLLFTPDGLEQATRVEIADHRAARYAGAGLSSVLDLCCGIGADVLAFQRAGLAVTGVERDPGTAAIAAANADAPIVTSNAEDADWRAAESVFLDPARRTDRGRTFDPRAYSPSFDFVLDVLTSGGYAAAKLAPGLDHRLIPAGAEAEWVSFAGGVKEAVLWSAAFRAATARDVSYRATVLPSGEHLTDADPSSPAIGPVGAYLYEPDGAVIRAGLVQQVSALLPGGRRIDEHLAYLSADAPVSTALARGYRVLDVLPYSVKPLRAELRRRQVGIVEIKKRGVDIDPAGLRRELKPQGPNSITVLLARVGESRLAVLAEPVQG</sequence>